<gene>
    <name evidence="2" type="ORF">Bpfe_009961</name>
</gene>
<protein>
    <submittedName>
        <fullName evidence="2">Uncharacterized protein</fullName>
    </submittedName>
</protein>
<proteinExistence type="predicted"/>
<sequence length="56" mass="6049">APALPTYTSHQPSGPKDSGIISSTWVEKRDNSSREFALALTIQTVYLPLAVTSCIE</sequence>
<dbReference type="EMBL" id="JASAOG010000034">
    <property type="protein sequence ID" value="KAK0060773.1"/>
    <property type="molecule type" value="Genomic_DNA"/>
</dbReference>
<feature type="region of interest" description="Disordered" evidence="1">
    <location>
        <begin position="1"/>
        <end position="22"/>
    </location>
</feature>
<dbReference type="Proteomes" id="UP001233172">
    <property type="component" value="Unassembled WGS sequence"/>
</dbReference>
<comment type="caution">
    <text evidence="2">The sequence shown here is derived from an EMBL/GenBank/DDBJ whole genome shotgun (WGS) entry which is preliminary data.</text>
</comment>
<feature type="compositionally biased region" description="Polar residues" evidence="1">
    <location>
        <begin position="1"/>
        <end position="12"/>
    </location>
</feature>
<name>A0AAD8BV60_BIOPF</name>
<feature type="non-terminal residue" evidence="2">
    <location>
        <position position="1"/>
    </location>
</feature>
<evidence type="ECO:0000256" key="1">
    <source>
        <dbReference type="SAM" id="MobiDB-lite"/>
    </source>
</evidence>
<dbReference type="AlphaFoldDB" id="A0AAD8BV60"/>
<keyword evidence="3" id="KW-1185">Reference proteome</keyword>
<reference evidence="2" key="1">
    <citation type="journal article" date="2023" name="PLoS Negl. Trop. Dis.">
        <title>A genome sequence for Biomphalaria pfeifferi, the major vector snail for the human-infecting parasite Schistosoma mansoni.</title>
        <authorList>
            <person name="Bu L."/>
            <person name="Lu L."/>
            <person name="Laidemitt M.R."/>
            <person name="Zhang S.M."/>
            <person name="Mutuku M."/>
            <person name="Mkoji G."/>
            <person name="Steinauer M."/>
            <person name="Loker E.S."/>
        </authorList>
    </citation>
    <scope>NUCLEOTIDE SEQUENCE</scope>
    <source>
        <strain evidence="2">KasaAsao</strain>
    </source>
</reference>
<evidence type="ECO:0000313" key="3">
    <source>
        <dbReference type="Proteomes" id="UP001233172"/>
    </source>
</evidence>
<reference evidence="2" key="2">
    <citation type="submission" date="2023-04" db="EMBL/GenBank/DDBJ databases">
        <authorList>
            <person name="Bu L."/>
            <person name="Lu L."/>
            <person name="Laidemitt M.R."/>
            <person name="Zhang S.M."/>
            <person name="Mutuku M."/>
            <person name="Mkoji G."/>
            <person name="Steinauer M."/>
            <person name="Loker E.S."/>
        </authorList>
    </citation>
    <scope>NUCLEOTIDE SEQUENCE</scope>
    <source>
        <strain evidence="2">KasaAsao</strain>
        <tissue evidence="2">Whole Snail</tissue>
    </source>
</reference>
<organism evidence="2 3">
    <name type="scientific">Biomphalaria pfeifferi</name>
    <name type="common">Bloodfluke planorb</name>
    <name type="synonym">Freshwater snail</name>
    <dbReference type="NCBI Taxonomy" id="112525"/>
    <lineage>
        <taxon>Eukaryota</taxon>
        <taxon>Metazoa</taxon>
        <taxon>Spiralia</taxon>
        <taxon>Lophotrochozoa</taxon>
        <taxon>Mollusca</taxon>
        <taxon>Gastropoda</taxon>
        <taxon>Heterobranchia</taxon>
        <taxon>Euthyneura</taxon>
        <taxon>Panpulmonata</taxon>
        <taxon>Hygrophila</taxon>
        <taxon>Lymnaeoidea</taxon>
        <taxon>Planorbidae</taxon>
        <taxon>Biomphalaria</taxon>
    </lineage>
</organism>
<evidence type="ECO:0000313" key="2">
    <source>
        <dbReference type="EMBL" id="KAK0060773.1"/>
    </source>
</evidence>
<accession>A0AAD8BV60</accession>